<evidence type="ECO:0000256" key="2">
    <source>
        <dbReference type="ARBA" id="ARBA00022908"/>
    </source>
</evidence>
<dbReference type="GO" id="GO:0015074">
    <property type="term" value="P:DNA integration"/>
    <property type="evidence" value="ECO:0007669"/>
    <property type="project" value="UniProtKB-KW"/>
</dbReference>
<evidence type="ECO:0000313" key="6">
    <source>
        <dbReference type="Proteomes" id="UP000663903"/>
    </source>
</evidence>
<evidence type="ECO:0000256" key="4">
    <source>
        <dbReference type="ARBA" id="ARBA00023172"/>
    </source>
</evidence>
<dbReference type="InterPro" id="IPR011010">
    <property type="entry name" value="DNA_brk_join_enz"/>
</dbReference>
<dbReference type="PANTHER" id="PTHR30629:SF2">
    <property type="entry name" value="PROPHAGE INTEGRASE INTS-RELATED"/>
    <property type="match status" value="1"/>
</dbReference>
<dbReference type="GO" id="GO:0003677">
    <property type="term" value="F:DNA binding"/>
    <property type="evidence" value="ECO:0007669"/>
    <property type="project" value="UniProtKB-KW"/>
</dbReference>
<protein>
    <recommendedName>
        <fullName evidence="7">Integrase</fullName>
    </recommendedName>
</protein>
<keyword evidence="3" id="KW-0238">DNA-binding</keyword>
<keyword evidence="4" id="KW-0233">DNA recombination</keyword>
<gene>
    <name evidence="5" type="ORF">J1M35_16025</name>
</gene>
<keyword evidence="6" id="KW-1185">Reference proteome</keyword>
<dbReference type="InterPro" id="IPR010998">
    <property type="entry name" value="Integrase_recombinase_N"/>
</dbReference>
<comment type="similarity">
    <text evidence="1">Belongs to the 'phage' integrase family.</text>
</comment>
<proteinExistence type="inferred from homology"/>
<dbReference type="PANTHER" id="PTHR30629">
    <property type="entry name" value="PROPHAGE INTEGRASE"/>
    <property type="match status" value="1"/>
</dbReference>
<evidence type="ECO:0000256" key="1">
    <source>
        <dbReference type="ARBA" id="ARBA00008857"/>
    </source>
</evidence>
<accession>A0A975CDV1</accession>
<keyword evidence="2" id="KW-0229">DNA integration</keyword>
<dbReference type="GO" id="GO:0006310">
    <property type="term" value="P:DNA recombination"/>
    <property type="evidence" value="ECO:0007669"/>
    <property type="project" value="UniProtKB-KW"/>
</dbReference>
<reference evidence="5" key="1">
    <citation type="submission" date="2021-03" db="EMBL/GenBank/DDBJ databases">
        <title>Ottowia sp. 27C isolated from the cloaca of a Giant Asian pond turtle (Heosemys grandis).</title>
        <authorList>
            <person name="Spergser J."/>
            <person name="Busse H.-J."/>
        </authorList>
    </citation>
    <scope>NUCLEOTIDE SEQUENCE</scope>
    <source>
        <strain evidence="5">27C</strain>
    </source>
</reference>
<dbReference type="Gene3D" id="1.10.443.10">
    <property type="entry name" value="Intergrase catalytic core"/>
    <property type="match status" value="1"/>
</dbReference>
<dbReference type="InterPro" id="IPR050808">
    <property type="entry name" value="Phage_Integrase"/>
</dbReference>
<sequence length="363" mass="40998">MIRLRDRPDGLPFRVYERHGKRVYSIGYKLPNGRWAWRLNCDSDDAAAIRALRADAITRAAQTMRPEPIGSFEALVKGWFQWQDDLPMSSADRRAESTLRENRNEAKNLVRAWGTFEPVDISKTMGYEYLDACAATRPEKGNKEMALASVILEWGVRKGWLSENPLRGLRKNRVKRTRRYVEDADLALAVEVGRAAGGSRHIVALALKTAWLCVRRSVEVRSITRASITADGMVWGDGKNHDKPPVLIAWSPELRATIDEALAIKRNHVAGTLYLFGNLRGQPYTKGGWKAVLDDLMKDCEAEAEKRKICFQRFNLQDCRPKAVSDKLERGDTDTKDAAGHTTDKMIGQVYDRRKMKKATPAG</sequence>
<dbReference type="KEGG" id="otd:J1M35_16025"/>
<dbReference type="RefSeq" id="WP_208008149.1">
    <property type="nucleotide sequence ID" value="NZ_CP071796.1"/>
</dbReference>
<dbReference type="InterPro" id="IPR013762">
    <property type="entry name" value="Integrase-like_cat_sf"/>
</dbReference>
<dbReference type="AlphaFoldDB" id="A0A975CDV1"/>
<name>A0A975CDV1_9BURK</name>
<evidence type="ECO:0000256" key="3">
    <source>
        <dbReference type="ARBA" id="ARBA00023125"/>
    </source>
</evidence>
<organism evidence="5 6">
    <name type="scientific">Ottowia testudinis</name>
    <dbReference type="NCBI Taxonomy" id="2816950"/>
    <lineage>
        <taxon>Bacteria</taxon>
        <taxon>Pseudomonadati</taxon>
        <taxon>Pseudomonadota</taxon>
        <taxon>Betaproteobacteria</taxon>
        <taxon>Burkholderiales</taxon>
        <taxon>Comamonadaceae</taxon>
        <taxon>Ottowia</taxon>
    </lineage>
</organism>
<dbReference type="SUPFAM" id="SSF56349">
    <property type="entry name" value="DNA breaking-rejoining enzymes"/>
    <property type="match status" value="1"/>
</dbReference>
<evidence type="ECO:0000313" key="5">
    <source>
        <dbReference type="EMBL" id="QTD44585.1"/>
    </source>
</evidence>
<dbReference type="EMBL" id="CP071796">
    <property type="protein sequence ID" value="QTD44585.1"/>
    <property type="molecule type" value="Genomic_DNA"/>
</dbReference>
<dbReference type="Gene3D" id="1.10.150.130">
    <property type="match status" value="1"/>
</dbReference>
<dbReference type="Proteomes" id="UP000663903">
    <property type="component" value="Chromosome"/>
</dbReference>
<evidence type="ECO:0008006" key="7">
    <source>
        <dbReference type="Google" id="ProtNLM"/>
    </source>
</evidence>